<comment type="catalytic activity">
    <reaction evidence="6">
        <text>3-hydroxy-L-kynurenine + H2O = 3-hydroxyanthranilate + L-alanine + H(+)</text>
        <dbReference type="Rhea" id="RHEA:25143"/>
        <dbReference type="ChEBI" id="CHEBI:15377"/>
        <dbReference type="ChEBI" id="CHEBI:15378"/>
        <dbReference type="ChEBI" id="CHEBI:36559"/>
        <dbReference type="ChEBI" id="CHEBI:57972"/>
        <dbReference type="ChEBI" id="CHEBI:58125"/>
        <dbReference type="EC" id="3.7.1.3"/>
    </reaction>
</comment>
<keyword evidence="3 4" id="KW-0663">Pyridoxal phosphate</keyword>
<comment type="pathway">
    <text evidence="4 6">Cofactor biosynthesis; NAD(+) biosynthesis; quinolinate from L-kynurenine: step 2/3.</text>
</comment>
<dbReference type="Gene3D" id="3.90.1150.10">
    <property type="entry name" value="Aspartate Aminotransferase, domain 1"/>
    <property type="match status" value="1"/>
</dbReference>
<evidence type="ECO:0000256" key="6">
    <source>
        <dbReference type="PIRNR" id="PIRNR038800"/>
    </source>
</evidence>
<reference evidence="7 8" key="1">
    <citation type="submission" date="2020-03" db="EMBL/GenBank/DDBJ databases">
        <title>Genomic Encyclopedia of Type Strains, Phase IV (KMG-IV): sequencing the most valuable type-strain genomes for metagenomic binning, comparative biology and taxonomic classification.</title>
        <authorList>
            <person name="Goeker M."/>
        </authorList>
    </citation>
    <scope>NUCLEOTIDE SEQUENCE [LARGE SCALE GENOMIC DNA]</scope>
    <source>
        <strain evidence="7 8">DSM 22753</strain>
    </source>
</reference>
<feature type="binding site" evidence="4">
    <location>
        <position position="274"/>
    </location>
    <ligand>
        <name>pyridoxal 5'-phosphate</name>
        <dbReference type="ChEBI" id="CHEBI:597326"/>
    </ligand>
</feature>
<evidence type="ECO:0000256" key="5">
    <source>
        <dbReference type="NCBIfam" id="TIGR01814"/>
    </source>
</evidence>
<dbReference type="GO" id="GO:0030429">
    <property type="term" value="F:kynureninase activity"/>
    <property type="evidence" value="ECO:0007669"/>
    <property type="project" value="UniProtKB-EC"/>
</dbReference>
<name>A0ABX0U1P8_9SPHN</name>
<dbReference type="SUPFAM" id="SSF53383">
    <property type="entry name" value="PLP-dependent transferases"/>
    <property type="match status" value="1"/>
</dbReference>
<comment type="function">
    <text evidence="4 6">Catalyzes the cleavage of L-kynurenine (L-Kyn) and L-3-hydroxykynurenine (L-3OHKyn) into anthranilic acid (AA) and 3-hydroxyanthranilic acid (3-OHAA), respectively.</text>
</comment>
<dbReference type="NCBIfam" id="TIGR01814">
    <property type="entry name" value="kynureninase"/>
    <property type="match status" value="1"/>
</dbReference>
<comment type="cofactor">
    <cofactor evidence="4 6">
        <name>pyridoxal 5'-phosphate</name>
        <dbReference type="ChEBI" id="CHEBI:597326"/>
    </cofactor>
</comment>
<protein>
    <recommendedName>
        <fullName evidence="4 5">Kynureninase</fullName>
        <ecNumber evidence="4 5">3.7.1.3</ecNumber>
    </recommendedName>
    <alternativeName>
        <fullName evidence="4">L-kynurenine hydrolase</fullName>
    </alternativeName>
</protein>
<keyword evidence="8" id="KW-1185">Reference proteome</keyword>
<dbReference type="Gene3D" id="3.40.640.10">
    <property type="entry name" value="Type I PLP-dependent aspartate aminotransferase-like (Major domain)"/>
    <property type="match status" value="1"/>
</dbReference>
<feature type="binding site" evidence="4">
    <location>
        <position position="95"/>
    </location>
    <ligand>
        <name>pyridoxal 5'-phosphate</name>
        <dbReference type="ChEBI" id="CHEBI:597326"/>
    </ligand>
</feature>
<evidence type="ECO:0000256" key="3">
    <source>
        <dbReference type="ARBA" id="ARBA00022898"/>
    </source>
</evidence>
<dbReference type="Pfam" id="PF22580">
    <property type="entry name" value="KYNU_C"/>
    <property type="match status" value="1"/>
</dbReference>
<dbReference type="InterPro" id="IPR015421">
    <property type="entry name" value="PyrdxlP-dep_Trfase_major"/>
</dbReference>
<feature type="binding site" evidence="4">
    <location>
        <begin position="123"/>
        <end position="126"/>
    </location>
    <ligand>
        <name>pyridoxal 5'-phosphate</name>
        <dbReference type="ChEBI" id="CHEBI:597326"/>
    </ligand>
</feature>
<feature type="binding site" evidence="4">
    <location>
        <position position="196"/>
    </location>
    <ligand>
        <name>pyridoxal 5'-phosphate</name>
        <dbReference type="ChEBI" id="CHEBI:597326"/>
    </ligand>
</feature>
<dbReference type="HAMAP" id="MF_01970">
    <property type="entry name" value="Kynureninase"/>
    <property type="match status" value="1"/>
</dbReference>
<evidence type="ECO:0000313" key="7">
    <source>
        <dbReference type="EMBL" id="NIJ24494.1"/>
    </source>
</evidence>
<dbReference type="InterPro" id="IPR015424">
    <property type="entry name" value="PyrdxlP-dep_Trfase"/>
</dbReference>
<feature type="binding site" evidence="4">
    <location>
        <position position="248"/>
    </location>
    <ligand>
        <name>pyridoxal 5'-phosphate</name>
        <dbReference type="ChEBI" id="CHEBI:597326"/>
    </ligand>
</feature>
<dbReference type="InterPro" id="IPR015422">
    <property type="entry name" value="PyrdxlP-dep_Trfase_small"/>
</dbReference>
<dbReference type="RefSeq" id="WP_140046849.1">
    <property type="nucleotide sequence ID" value="NZ_BAAAEV010000001.1"/>
</dbReference>
<feature type="binding site" evidence="4">
    <location>
        <position position="218"/>
    </location>
    <ligand>
        <name>pyridoxal 5'-phosphate</name>
        <dbReference type="ChEBI" id="CHEBI:597326"/>
    </ligand>
</feature>
<dbReference type="EMBL" id="JAASQP010000001">
    <property type="protein sequence ID" value="NIJ24494.1"/>
    <property type="molecule type" value="Genomic_DNA"/>
</dbReference>
<comment type="similarity">
    <text evidence="4 6">Belongs to the kynureninase family.</text>
</comment>
<keyword evidence="2 4" id="KW-0378">Hydrolase</keyword>
<comment type="caution">
    <text evidence="7">The sequence shown here is derived from an EMBL/GenBank/DDBJ whole genome shotgun (WGS) entry which is preliminary data.</text>
</comment>
<dbReference type="EC" id="3.7.1.3" evidence="4 5"/>
<evidence type="ECO:0000256" key="2">
    <source>
        <dbReference type="ARBA" id="ARBA00022801"/>
    </source>
</evidence>
<comment type="subunit">
    <text evidence="4 6">Homodimer.</text>
</comment>
<proteinExistence type="inferred from homology"/>
<evidence type="ECO:0000256" key="4">
    <source>
        <dbReference type="HAMAP-Rule" id="MF_01970"/>
    </source>
</evidence>
<feature type="binding site" evidence="4">
    <location>
        <position position="193"/>
    </location>
    <ligand>
        <name>pyridoxal 5'-phosphate</name>
        <dbReference type="ChEBI" id="CHEBI:597326"/>
    </ligand>
</feature>
<feature type="modified residue" description="N6-(pyridoxal phosphate)lysine" evidence="4">
    <location>
        <position position="219"/>
    </location>
</feature>
<organism evidence="7 8">
    <name type="scientific">Sphingomonas japonica</name>
    <dbReference type="NCBI Taxonomy" id="511662"/>
    <lineage>
        <taxon>Bacteria</taxon>
        <taxon>Pseudomonadati</taxon>
        <taxon>Pseudomonadota</taxon>
        <taxon>Alphaproteobacteria</taxon>
        <taxon>Sphingomonadales</taxon>
        <taxon>Sphingomonadaceae</taxon>
        <taxon>Sphingomonas</taxon>
    </lineage>
</organism>
<dbReference type="InterPro" id="IPR010111">
    <property type="entry name" value="Kynureninase"/>
</dbReference>
<dbReference type="PIRSF" id="PIRSF038800">
    <property type="entry name" value="KYNU"/>
    <property type="match status" value="1"/>
</dbReference>
<dbReference type="PANTHER" id="PTHR14084">
    <property type="entry name" value="KYNURENINASE"/>
    <property type="match status" value="1"/>
</dbReference>
<keyword evidence="1 4" id="KW-0662">Pyridine nucleotide biosynthesis</keyword>
<evidence type="ECO:0000313" key="8">
    <source>
        <dbReference type="Proteomes" id="UP000788153"/>
    </source>
</evidence>
<evidence type="ECO:0000256" key="1">
    <source>
        <dbReference type="ARBA" id="ARBA00022642"/>
    </source>
</evidence>
<accession>A0ABX0U1P8</accession>
<sequence length="400" mass="42386">MTLDEARARDAADPLRPLRDRFVLPDGVIYLDGNSLGPLPRATLAANRDLVERQWGERLIRSWDEGWMGSPARIGGKIAPWIGADADEVIVTDSTSANLFKLIVAALRRDPARTVVISETGNFPTDLHIAEGAVACVPGGTLRAVPRDALADAIDDRTALVLLSHVHYKTSARFDMAAWTRRAHDAGALILWDLSHSVGAIPVDLNGAGADMAVGCGYKFLNGGPGAPAFLYVAERHQAQLANPISGWMGHARPFAFTDAYEAGAGMERWRAGTPPMLAMAALEAGLDAIADVPIEALATKSAALFDAFAAAGDAIGLKCIAPRDPAERGSHIAFRHPHACAIMAALVERGVIGDFRDPDILRFGLTPLYVGFEDVARAALALAEIVADHRGVAPPGPIA</sequence>
<comment type="pathway">
    <text evidence="4 6">Amino-acid degradation; L-kynurenine degradation; L-alanine and anthranilate from L-kynurenine: step 1/1.</text>
</comment>
<comment type="caution">
    <text evidence="4">Lacks conserved residue(s) required for the propagation of feature annotation.</text>
</comment>
<comment type="catalytic activity">
    <reaction evidence="4 6">
        <text>L-kynurenine + H2O = anthranilate + L-alanine + H(+)</text>
        <dbReference type="Rhea" id="RHEA:16813"/>
        <dbReference type="ChEBI" id="CHEBI:15377"/>
        <dbReference type="ChEBI" id="CHEBI:15378"/>
        <dbReference type="ChEBI" id="CHEBI:16567"/>
        <dbReference type="ChEBI" id="CHEBI:57959"/>
        <dbReference type="ChEBI" id="CHEBI:57972"/>
        <dbReference type="EC" id="3.7.1.3"/>
    </reaction>
</comment>
<gene>
    <name evidence="4" type="primary">kynU</name>
    <name evidence="7" type="ORF">FHT01_002036</name>
</gene>
<feature type="binding site" evidence="4">
    <location>
        <position position="96"/>
    </location>
    <ligand>
        <name>pyridoxal 5'-phosphate</name>
        <dbReference type="ChEBI" id="CHEBI:597326"/>
    </ligand>
</feature>
<dbReference type="Proteomes" id="UP000788153">
    <property type="component" value="Unassembled WGS sequence"/>
</dbReference>
<dbReference type="PANTHER" id="PTHR14084:SF0">
    <property type="entry name" value="KYNURENINASE"/>
    <property type="match status" value="1"/>
</dbReference>